<dbReference type="AlphaFoldDB" id="A0AAD9KKE3"/>
<proteinExistence type="predicted"/>
<comment type="caution">
    <text evidence="1">The sequence shown here is derived from an EMBL/GenBank/DDBJ whole genome shotgun (WGS) entry which is preliminary data.</text>
</comment>
<protein>
    <submittedName>
        <fullName evidence="1">Uncharacterized protein</fullName>
    </submittedName>
</protein>
<reference evidence="1" key="1">
    <citation type="journal article" date="2023" name="Mol. Biol. Evol.">
        <title>Third-Generation Sequencing Reveals the Adaptive Role of the Epigenome in Three Deep-Sea Polychaetes.</title>
        <authorList>
            <person name="Perez M."/>
            <person name="Aroh O."/>
            <person name="Sun Y."/>
            <person name="Lan Y."/>
            <person name="Juniper S.K."/>
            <person name="Young C.R."/>
            <person name="Angers B."/>
            <person name="Qian P.Y."/>
        </authorList>
    </citation>
    <scope>NUCLEOTIDE SEQUENCE</scope>
    <source>
        <strain evidence="1">R07B-5</strain>
    </source>
</reference>
<keyword evidence="2" id="KW-1185">Reference proteome</keyword>
<sequence length="82" mass="9583">MLYSIFTYDCLSCHESTQILKLADATTVLGRITNSDESECRDQMEKRITWCSENNLNLNLNNKNTNKLGILRERHFLPSRLF</sequence>
<organism evidence="1 2">
    <name type="scientific">Ridgeia piscesae</name>
    <name type="common">Tubeworm</name>
    <dbReference type="NCBI Taxonomy" id="27915"/>
    <lineage>
        <taxon>Eukaryota</taxon>
        <taxon>Metazoa</taxon>
        <taxon>Spiralia</taxon>
        <taxon>Lophotrochozoa</taxon>
        <taxon>Annelida</taxon>
        <taxon>Polychaeta</taxon>
        <taxon>Sedentaria</taxon>
        <taxon>Canalipalpata</taxon>
        <taxon>Sabellida</taxon>
        <taxon>Siboglinidae</taxon>
        <taxon>Ridgeia</taxon>
    </lineage>
</organism>
<evidence type="ECO:0000313" key="2">
    <source>
        <dbReference type="Proteomes" id="UP001209878"/>
    </source>
</evidence>
<dbReference type="EMBL" id="JAODUO010000975">
    <property type="protein sequence ID" value="KAK2172275.1"/>
    <property type="molecule type" value="Genomic_DNA"/>
</dbReference>
<gene>
    <name evidence="1" type="ORF">NP493_975g03006</name>
</gene>
<evidence type="ECO:0000313" key="1">
    <source>
        <dbReference type="EMBL" id="KAK2172275.1"/>
    </source>
</evidence>
<accession>A0AAD9KKE3</accession>
<dbReference type="Proteomes" id="UP001209878">
    <property type="component" value="Unassembled WGS sequence"/>
</dbReference>
<name>A0AAD9KKE3_RIDPI</name>